<dbReference type="PaxDb" id="73239-Q7RT91"/>
<dbReference type="Pfam" id="PF05907">
    <property type="entry name" value="CXXC_Zn-b_euk"/>
    <property type="match status" value="1"/>
</dbReference>
<dbReference type="SUPFAM" id="SSF141678">
    <property type="entry name" value="MAL13P1.257-like"/>
    <property type="match status" value="1"/>
</dbReference>
<name>Q7RT91_PLAYO</name>
<comment type="caution">
    <text evidence="1">The sequence shown here is derived from an EMBL/GenBank/DDBJ whole genome shotgun (WGS) entry which is preliminary data.</text>
</comment>
<proteinExistence type="predicted"/>
<accession>Q7RT91</accession>
<gene>
    <name evidence="1" type="ORF">PY00103</name>
</gene>
<reference evidence="1 2" key="1">
    <citation type="journal article" date="2002" name="Nature">
        <title>Genome sequence and comparative analysis of the model rodent malaria parasite Plasmodium yoelii yoelii.</title>
        <authorList>
            <person name="Carlton J.M."/>
            <person name="Angiuoli S.V."/>
            <person name="Suh B.B."/>
            <person name="Kooij T.W."/>
            <person name="Pertea M."/>
            <person name="Silva J.C."/>
            <person name="Ermolaeva M.D."/>
            <person name="Allen J.E."/>
            <person name="Selengut J.D."/>
            <person name="Koo H.L."/>
            <person name="Peterson J.D."/>
            <person name="Pop M."/>
            <person name="Kosack D.S."/>
            <person name="Shumway M.F."/>
            <person name="Bidwell S.L."/>
            <person name="Shallom S.J."/>
            <person name="van Aken S.E."/>
            <person name="Riedmuller S.B."/>
            <person name="Feldblyum T.V."/>
            <person name="Cho J.K."/>
            <person name="Quackenbush J."/>
            <person name="Sedegah M."/>
            <person name="Shoaibi A."/>
            <person name="Cummings L.M."/>
            <person name="Florens L."/>
            <person name="Yates J.R."/>
            <person name="Raine J.D."/>
            <person name="Sinden R.E."/>
            <person name="Harris M.A."/>
            <person name="Cunningham D.A."/>
            <person name="Preiser P.R."/>
            <person name="Bergman L.W."/>
            <person name="Vaidya A.B."/>
            <person name="van Lin L.H."/>
            <person name="Janse C.J."/>
            <person name="Waters A.P."/>
            <person name="Smith H.O."/>
            <person name="White O.R."/>
            <person name="Salzberg S.L."/>
            <person name="Venter J.C."/>
            <person name="Fraser C.M."/>
            <person name="Hoffman S.L."/>
            <person name="Gardner M.J."/>
            <person name="Carucci D.J."/>
        </authorList>
    </citation>
    <scope>NUCLEOTIDE SEQUENCE [LARGE SCALE GENOMIC DNA]</scope>
    <source>
        <strain evidence="1 2">17XNL</strain>
    </source>
</reference>
<dbReference type="EMBL" id="AABL01000032">
    <property type="protein sequence ID" value="EAA20513.1"/>
    <property type="molecule type" value="Genomic_DNA"/>
</dbReference>
<dbReference type="InParanoid" id="Q7RT91"/>
<evidence type="ECO:0000313" key="2">
    <source>
        <dbReference type="Proteomes" id="UP000008553"/>
    </source>
</evidence>
<dbReference type="Proteomes" id="UP000008553">
    <property type="component" value="Unassembled WGS sequence"/>
</dbReference>
<protein>
    <submittedName>
        <fullName evidence="1">Uncharacterized protein</fullName>
    </submittedName>
</protein>
<feature type="non-terminal residue" evidence="1">
    <location>
        <position position="1"/>
    </location>
</feature>
<keyword evidence="2" id="KW-1185">Reference proteome</keyword>
<sequence length="42" mass="4967">IEIAEFIPSGDFIIEDTQGKIYYNVNLLDLNWCDYNQDHEMS</sequence>
<organism evidence="1 2">
    <name type="scientific">Plasmodium yoelii yoelii</name>
    <dbReference type="NCBI Taxonomy" id="73239"/>
    <lineage>
        <taxon>Eukaryota</taxon>
        <taxon>Sar</taxon>
        <taxon>Alveolata</taxon>
        <taxon>Apicomplexa</taxon>
        <taxon>Aconoidasida</taxon>
        <taxon>Haemosporida</taxon>
        <taxon>Plasmodiidae</taxon>
        <taxon>Plasmodium</taxon>
        <taxon>Plasmodium (Vinckeia)</taxon>
    </lineage>
</organism>
<evidence type="ECO:0000313" key="1">
    <source>
        <dbReference type="EMBL" id="EAA20513.1"/>
    </source>
</evidence>
<dbReference type="InterPro" id="IPR008584">
    <property type="entry name" value="CXXC_Zn-binding_euk"/>
</dbReference>
<dbReference type="AlphaFoldDB" id="Q7RT91"/>